<accession>A0A1M4XQY2</accession>
<dbReference type="GO" id="GO:0016646">
    <property type="term" value="F:oxidoreductase activity, acting on the CH-NH group of donors, NAD or NADP as acceptor"/>
    <property type="evidence" value="ECO:0007669"/>
    <property type="project" value="UniProtKB-ARBA"/>
</dbReference>
<dbReference type="InterPro" id="IPR002563">
    <property type="entry name" value="Flavin_Rdtase-like_dom"/>
</dbReference>
<dbReference type="SMART" id="SM00903">
    <property type="entry name" value="Flavin_Reduct"/>
    <property type="match status" value="1"/>
</dbReference>
<proteinExistence type="inferred from homology"/>
<evidence type="ECO:0000256" key="1">
    <source>
        <dbReference type="ARBA" id="ARBA00001917"/>
    </source>
</evidence>
<name>A0A1M4XQY2_9FLAO</name>
<comment type="cofactor">
    <cofactor evidence="1">
        <name>FMN</name>
        <dbReference type="ChEBI" id="CHEBI:58210"/>
    </cofactor>
</comment>
<dbReference type="Proteomes" id="UP000184147">
    <property type="component" value="Unassembled WGS sequence"/>
</dbReference>
<keyword evidence="3" id="KW-0288">FMN</keyword>
<dbReference type="PANTHER" id="PTHR33798:SF5">
    <property type="entry name" value="FLAVIN REDUCTASE LIKE DOMAIN-CONTAINING PROTEIN"/>
    <property type="match status" value="1"/>
</dbReference>
<dbReference type="EMBL" id="FQVQ01000002">
    <property type="protein sequence ID" value="SHE95673.1"/>
    <property type="molecule type" value="Genomic_DNA"/>
</dbReference>
<dbReference type="InterPro" id="IPR012349">
    <property type="entry name" value="Split_barrel_FMN-bd"/>
</dbReference>
<keyword evidence="7" id="KW-1185">Reference proteome</keyword>
<protein>
    <submittedName>
        <fullName evidence="6">NADH-FMN oxidoreductase RutF, flavin reductase (DIM6/NTAB) family</fullName>
    </submittedName>
</protein>
<feature type="domain" description="Flavin reductase like" evidence="5">
    <location>
        <begin position="23"/>
        <end position="179"/>
    </location>
</feature>
<keyword evidence="2" id="KW-0285">Flavoprotein</keyword>
<comment type="similarity">
    <text evidence="4">Belongs to the flavoredoxin family.</text>
</comment>
<dbReference type="PANTHER" id="PTHR33798">
    <property type="entry name" value="FLAVOPROTEIN OXYGENASE"/>
    <property type="match status" value="1"/>
</dbReference>
<gene>
    <name evidence="6" type="ORF">SAMN05444377_102136</name>
</gene>
<dbReference type="AlphaFoldDB" id="A0A1M4XQY2"/>
<dbReference type="Pfam" id="PF01613">
    <property type="entry name" value="Flavin_Reduct"/>
    <property type="match status" value="1"/>
</dbReference>
<evidence type="ECO:0000256" key="4">
    <source>
        <dbReference type="ARBA" id="ARBA00038054"/>
    </source>
</evidence>
<dbReference type="GO" id="GO:0010181">
    <property type="term" value="F:FMN binding"/>
    <property type="evidence" value="ECO:0007669"/>
    <property type="project" value="InterPro"/>
</dbReference>
<dbReference type="OrthoDB" id="5293996at2"/>
<evidence type="ECO:0000256" key="3">
    <source>
        <dbReference type="ARBA" id="ARBA00022643"/>
    </source>
</evidence>
<evidence type="ECO:0000313" key="6">
    <source>
        <dbReference type="EMBL" id="SHE95673.1"/>
    </source>
</evidence>
<sequence length="215" mass="23491">MKVFTASDLAALSKVERLNLVNSCTGYKSANLIGTLSPEGHENVAVFSSITHLGSDPAMLGFIVRPTSVPRHTYQNIKATGLFTVNHITVVQMEAAHQTSAAYDYGVSEFDMTGLTPTYREGIAVPFVSGSPVQLLCRYLNEYPIHENNTIHVIAAIEAIYVEDTLVTPDGWLQLDRGDVVAINGLDGYARPTLQDRFAYARPKTPLKSLRPHAS</sequence>
<evidence type="ECO:0000313" key="7">
    <source>
        <dbReference type="Proteomes" id="UP000184147"/>
    </source>
</evidence>
<evidence type="ECO:0000259" key="5">
    <source>
        <dbReference type="SMART" id="SM00903"/>
    </source>
</evidence>
<dbReference type="SUPFAM" id="SSF50475">
    <property type="entry name" value="FMN-binding split barrel"/>
    <property type="match status" value="1"/>
</dbReference>
<dbReference type="STRING" id="1124188.SAMN05444377_102136"/>
<organism evidence="6 7">
    <name type="scientific">Flavobacterium fontis</name>
    <dbReference type="NCBI Taxonomy" id="1124188"/>
    <lineage>
        <taxon>Bacteria</taxon>
        <taxon>Pseudomonadati</taxon>
        <taxon>Bacteroidota</taxon>
        <taxon>Flavobacteriia</taxon>
        <taxon>Flavobacteriales</taxon>
        <taxon>Flavobacteriaceae</taxon>
        <taxon>Flavobacterium</taxon>
    </lineage>
</organism>
<evidence type="ECO:0000256" key="2">
    <source>
        <dbReference type="ARBA" id="ARBA00022630"/>
    </source>
</evidence>
<dbReference type="Gene3D" id="2.30.110.10">
    <property type="entry name" value="Electron Transport, Fmn-binding Protein, Chain A"/>
    <property type="match status" value="1"/>
</dbReference>
<reference evidence="6 7" key="1">
    <citation type="submission" date="2016-11" db="EMBL/GenBank/DDBJ databases">
        <authorList>
            <person name="Jaros S."/>
            <person name="Januszkiewicz K."/>
            <person name="Wedrychowicz H."/>
        </authorList>
    </citation>
    <scope>NUCLEOTIDE SEQUENCE [LARGE SCALE GENOMIC DNA]</scope>
    <source>
        <strain evidence="6 7">DSM 25660</strain>
    </source>
</reference>